<dbReference type="EMBL" id="WVUH01000326">
    <property type="protein sequence ID" value="MBO4209634.1"/>
    <property type="molecule type" value="Genomic_DNA"/>
</dbReference>
<gene>
    <name evidence="1" type="ORF">GSF22_27125</name>
</gene>
<reference evidence="1 2" key="1">
    <citation type="submission" date="2019-12" db="EMBL/GenBank/DDBJ databases">
        <title>Whole genome sequencing of endophytic Actinobacterium Micromonospora sp. MPMI6T.</title>
        <authorList>
            <person name="Evv R."/>
            <person name="Podile A.R."/>
        </authorList>
    </citation>
    <scope>NUCLEOTIDE SEQUENCE [LARGE SCALE GENOMIC DNA]</scope>
    <source>
        <strain evidence="1 2">MPMI6</strain>
    </source>
</reference>
<dbReference type="CDD" id="cd17511">
    <property type="entry name" value="YbjN_AmyR-like"/>
    <property type="match status" value="1"/>
</dbReference>
<accession>A0ABS3VYM3</accession>
<protein>
    <submittedName>
        <fullName evidence="1">YbjN domain-containing protein</fullName>
    </submittedName>
</protein>
<comment type="caution">
    <text evidence="1">The sequence shown here is derived from an EMBL/GenBank/DDBJ whole genome shotgun (WGS) entry which is preliminary data.</text>
</comment>
<keyword evidence="2" id="KW-1185">Reference proteome</keyword>
<dbReference type="InterPro" id="IPR019660">
    <property type="entry name" value="Put_sensory_transdc_reg_YbjN"/>
</dbReference>
<dbReference type="RefSeq" id="WP_208816593.1">
    <property type="nucleotide sequence ID" value="NZ_WVUH01000326.1"/>
</dbReference>
<dbReference type="Pfam" id="PF10722">
    <property type="entry name" value="YbjN"/>
    <property type="match status" value="1"/>
</dbReference>
<evidence type="ECO:0000313" key="2">
    <source>
        <dbReference type="Proteomes" id="UP000823521"/>
    </source>
</evidence>
<evidence type="ECO:0000313" key="1">
    <source>
        <dbReference type="EMBL" id="MBO4209634.1"/>
    </source>
</evidence>
<sequence>MAPPGFQDLPDGPVGGHPHTLLPLTNELIATVLTSRGYTFHTDSDGDLVGRWDDNVIYFFRLGPQGELLQVRTTAATSFPIEDVPTLYARCNAWNHDRLWPKAFVHVDDHGTARVCGEVIADLERGVTTHQLDQLLERGIATGCQLAAAVATWKSTR</sequence>
<organism evidence="1 2">
    <name type="scientific">Micromonospora echinofusca</name>
    <dbReference type="NCBI Taxonomy" id="47858"/>
    <lineage>
        <taxon>Bacteria</taxon>
        <taxon>Bacillati</taxon>
        <taxon>Actinomycetota</taxon>
        <taxon>Actinomycetes</taxon>
        <taxon>Micromonosporales</taxon>
        <taxon>Micromonosporaceae</taxon>
        <taxon>Micromonospora</taxon>
    </lineage>
</organism>
<proteinExistence type="predicted"/>
<dbReference type="Proteomes" id="UP000823521">
    <property type="component" value="Unassembled WGS sequence"/>
</dbReference>
<name>A0ABS3VYM3_MICEH</name>